<accession>A0A1E8Q3J7</accession>
<evidence type="ECO:0000256" key="2">
    <source>
        <dbReference type="SAM" id="Phobius"/>
    </source>
</evidence>
<organism evidence="3 4">
    <name type="scientific">Mycolicibacterium grossiae</name>
    <dbReference type="NCBI Taxonomy" id="1552759"/>
    <lineage>
        <taxon>Bacteria</taxon>
        <taxon>Bacillati</taxon>
        <taxon>Actinomycetota</taxon>
        <taxon>Actinomycetes</taxon>
        <taxon>Mycobacteriales</taxon>
        <taxon>Mycobacteriaceae</taxon>
        <taxon>Mycolicibacterium</taxon>
    </lineage>
</organism>
<keyword evidence="2" id="KW-0472">Membrane</keyword>
<keyword evidence="2" id="KW-1133">Transmembrane helix</keyword>
<proteinExistence type="predicted"/>
<name>A0A1E8Q3J7_9MYCO</name>
<evidence type="ECO:0000256" key="1">
    <source>
        <dbReference type="SAM" id="MobiDB-lite"/>
    </source>
</evidence>
<dbReference type="RefSeq" id="WP_070354255.1">
    <property type="nucleotide sequence ID" value="NZ_CP043474.1"/>
</dbReference>
<evidence type="ECO:0000313" key="3">
    <source>
        <dbReference type="EMBL" id="OFJ52629.1"/>
    </source>
</evidence>
<keyword evidence="2" id="KW-0812">Transmembrane</keyword>
<feature type="region of interest" description="Disordered" evidence="1">
    <location>
        <begin position="210"/>
        <end position="244"/>
    </location>
</feature>
<sequence length="244" mass="26129">MSLDTLWRRLVRRRIILALVVVCAALAGYFGYHSASGEAQSEVSMLVVPPWYLEDEKMPNPMLNLTERTTQLASTLVVALQGRDTAAFVDGAGATGYTVTNLRDNLRFPEPTSVIQVVVTGPDQQTAHAGAERLVVKAGQVLTAMQIEAAVGQPTDMAKLQVVVPPEETVSALGKQQVRAAAAFAAAVLLAGILLCLAIDVVLERRRARRRRGVAEPADGDAATEEWTGRHAELSSAGPTHRTP</sequence>
<evidence type="ECO:0008006" key="5">
    <source>
        <dbReference type="Google" id="ProtNLM"/>
    </source>
</evidence>
<gene>
    <name evidence="3" type="ORF">BEL07_16770</name>
</gene>
<dbReference type="OrthoDB" id="9951070at2"/>
<dbReference type="AlphaFoldDB" id="A0A1E8Q3J7"/>
<protein>
    <recommendedName>
        <fullName evidence="5">Capsular polysaccharide biosynthesis protein</fullName>
    </recommendedName>
</protein>
<dbReference type="EMBL" id="MCHX01000037">
    <property type="protein sequence ID" value="OFJ52629.1"/>
    <property type="molecule type" value="Genomic_DNA"/>
</dbReference>
<dbReference type="Proteomes" id="UP000178953">
    <property type="component" value="Unassembled WGS sequence"/>
</dbReference>
<evidence type="ECO:0000313" key="4">
    <source>
        <dbReference type="Proteomes" id="UP000178953"/>
    </source>
</evidence>
<keyword evidence="4" id="KW-1185">Reference proteome</keyword>
<reference evidence="3 4" key="1">
    <citation type="submission" date="2016-09" db="EMBL/GenBank/DDBJ databases">
        <title>genome sequence of Mycobacterium sp. 739 SCH.</title>
        <authorList>
            <person name="Greninger A.L."/>
            <person name="Qin X."/>
            <person name="Jerome K."/>
            <person name="Vora S."/>
            <person name="Quinn K."/>
        </authorList>
    </citation>
    <scope>NUCLEOTIDE SEQUENCE [LARGE SCALE GENOMIC DNA]</scope>
    <source>
        <strain evidence="3 4">SCH</strain>
    </source>
</reference>
<comment type="caution">
    <text evidence="3">The sequence shown here is derived from an EMBL/GenBank/DDBJ whole genome shotgun (WGS) entry which is preliminary data.</text>
</comment>
<feature type="transmembrane region" description="Helical" evidence="2">
    <location>
        <begin position="180"/>
        <end position="203"/>
    </location>
</feature>